<gene>
    <name evidence="1" type="ORF">GCM10008111_06870</name>
</gene>
<accession>A0ABQ2WFA9</accession>
<keyword evidence="2" id="KW-1185">Reference proteome</keyword>
<evidence type="ECO:0000313" key="2">
    <source>
        <dbReference type="Proteomes" id="UP000634667"/>
    </source>
</evidence>
<evidence type="ECO:0000313" key="1">
    <source>
        <dbReference type="EMBL" id="GGW53308.1"/>
    </source>
</evidence>
<dbReference type="EMBL" id="BMYR01000002">
    <property type="protein sequence ID" value="GGW53308.1"/>
    <property type="molecule type" value="Genomic_DNA"/>
</dbReference>
<name>A0ABQ2WFA9_9ALTE</name>
<protein>
    <submittedName>
        <fullName evidence="1">Uncharacterized protein</fullName>
    </submittedName>
</protein>
<sequence>MQGNNLKDQDASKLNRRKFLTKTGASFFIASMPAKSVWGACSVSGALSGNLSQNNDRHDCEMPRIVGGRSPGGWKNYESGNNRPGKVKAFFANSTDLTFTCYDKEVKLVKSFILPLPADLVSGVRTIEDGLKFNGTGDNNILCHLSAVYLNAYFGFYTDVSKSQAAELVKKIFTAWYVRNITLNMNDNVDNYFKYYDEIASNYRSVCK</sequence>
<dbReference type="Proteomes" id="UP000634667">
    <property type="component" value="Unassembled WGS sequence"/>
</dbReference>
<proteinExistence type="predicted"/>
<dbReference type="RefSeq" id="WP_189480526.1">
    <property type="nucleotide sequence ID" value="NZ_BMYR01000002.1"/>
</dbReference>
<organism evidence="1 2">
    <name type="scientific">Alishewanella tabrizica</name>
    <dbReference type="NCBI Taxonomy" id="671278"/>
    <lineage>
        <taxon>Bacteria</taxon>
        <taxon>Pseudomonadati</taxon>
        <taxon>Pseudomonadota</taxon>
        <taxon>Gammaproteobacteria</taxon>
        <taxon>Alteromonadales</taxon>
        <taxon>Alteromonadaceae</taxon>
        <taxon>Alishewanella</taxon>
    </lineage>
</organism>
<reference evidence="2" key="1">
    <citation type="journal article" date="2019" name="Int. J. Syst. Evol. Microbiol.">
        <title>The Global Catalogue of Microorganisms (GCM) 10K type strain sequencing project: providing services to taxonomists for standard genome sequencing and annotation.</title>
        <authorList>
            <consortium name="The Broad Institute Genomics Platform"/>
            <consortium name="The Broad Institute Genome Sequencing Center for Infectious Disease"/>
            <person name="Wu L."/>
            <person name="Ma J."/>
        </authorList>
    </citation>
    <scope>NUCLEOTIDE SEQUENCE [LARGE SCALE GENOMIC DNA]</scope>
    <source>
        <strain evidence="2">KCTC 23723</strain>
    </source>
</reference>
<comment type="caution">
    <text evidence="1">The sequence shown here is derived from an EMBL/GenBank/DDBJ whole genome shotgun (WGS) entry which is preliminary data.</text>
</comment>